<comment type="pathway">
    <text evidence="7 9">tRNA modification; N(7)-methylguanine-tRNA biosynthesis.</text>
</comment>
<dbReference type="FunFam" id="3.40.50.150:FF:000035">
    <property type="entry name" value="tRNA (guanine-N(7)-)-methyltransferase"/>
    <property type="match status" value="1"/>
</dbReference>
<sequence length="221" mass="26016">MRLRNIPGAQDAILESPYVVQEPQTKKGHWGEVFVKKQPLHIEVGMGKGRFLMDLARLHPDINYIGIEMYDSVLLRALQKREELEENGEVYSNLFFMRVDARLLPEIFEKGEVDKIYLNFSDPWPKARHAKRRLTSREFLARYDQILVQDGKVEFKTDNKELFEFSLEEVEEAGWNLEASTFDLHHNEEMVQGNVMTEYEEKFSSMGNPICKMVISREYHR</sequence>
<dbReference type="PROSITE" id="PS51625">
    <property type="entry name" value="SAM_MT_TRMB"/>
    <property type="match status" value="1"/>
</dbReference>
<evidence type="ECO:0000256" key="9">
    <source>
        <dbReference type="HAMAP-Rule" id="MF_01057"/>
    </source>
</evidence>
<dbReference type="UniPathway" id="UPA00989"/>
<organism evidence="10 11">
    <name type="scientific">Blautia wexlerae</name>
    <dbReference type="NCBI Taxonomy" id="418240"/>
    <lineage>
        <taxon>Bacteria</taxon>
        <taxon>Bacillati</taxon>
        <taxon>Bacillota</taxon>
        <taxon>Clostridia</taxon>
        <taxon>Lachnospirales</taxon>
        <taxon>Lachnospiraceae</taxon>
        <taxon>Blautia</taxon>
    </lineage>
</organism>
<keyword evidence="6 9" id="KW-0819">tRNA processing</keyword>
<reference evidence="10 11" key="1">
    <citation type="submission" date="2015-09" db="EMBL/GenBank/DDBJ databases">
        <authorList>
            <consortium name="Pathogen Informatics"/>
        </authorList>
    </citation>
    <scope>NUCLEOTIDE SEQUENCE [LARGE SCALE GENOMIC DNA]</scope>
    <source>
        <strain evidence="10 11">2789STDY5834911</strain>
    </source>
</reference>
<dbReference type="NCBIfam" id="TIGR00091">
    <property type="entry name" value="tRNA (guanosine(46)-N7)-methyltransferase TrmB"/>
    <property type="match status" value="1"/>
</dbReference>
<evidence type="ECO:0000256" key="1">
    <source>
        <dbReference type="ARBA" id="ARBA00000142"/>
    </source>
</evidence>
<feature type="binding site" evidence="9">
    <location>
        <position position="126"/>
    </location>
    <ligand>
        <name>substrate</name>
    </ligand>
</feature>
<evidence type="ECO:0000313" key="10">
    <source>
        <dbReference type="EMBL" id="CUP65228.1"/>
    </source>
</evidence>
<name>A0A174Q2U1_9FIRM</name>
<feature type="binding site" evidence="9">
    <location>
        <position position="68"/>
    </location>
    <ligand>
        <name>S-adenosyl-L-methionine</name>
        <dbReference type="ChEBI" id="CHEBI:59789"/>
    </ligand>
</feature>
<dbReference type="InterPro" id="IPR029063">
    <property type="entry name" value="SAM-dependent_MTases_sf"/>
</dbReference>
<evidence type="ECO:0000256" key="6">
    <source>
        <dbReference type="ARBA" id="ARBA00022694"/>
    </source>
</evidence>
<evidence type="ECO:0000256" key="5">
    <source>
        <dbReference type="ARBA" id="ARBA00022691"/>
    </source>
</evidence>
<feature type="binding site" evidence="9">
    <location>
        <position position="43"/>
    </location>
    <ligand>
        <name>S-adenosyl-L-methionine</name>
        <dbReference type="ChEBI" id="CHEBI:59789"/>
    </ligand>
</feature>
<evidence type="ECO:0000256" key="8">
    <source>
        <dbReference type="ARBA" id="ARBA00060767"/>
    </source>
</evidence>
<dbReference type="AlphaFoldDB" id="A0A174Q2U1"/>
<dbReference type="SUPFAM" id="SSF53335">
    <property type="entry name" value="S-adenosyl-L-methionine-dependent methyltransferases"/>
    <property type="match status" value="1"/>
</dbReference>
<dbReference type="GO" id="GO:0008176">
    <property type="term" value="F:tRNA (guanine(46)-N7)-methyltransferase activity"/>
    <property type="evidence" value="ECO:0007669"/>
    <property type="project" value="UniProtKB-UniRule"/>
</dbReference>
<dbReference type="InterPro" id="IPR003358">
    <property type="entry name" value="tRNA_(Gua-N-7)_MeTrfase_Trmb"/>
</dbReference>
<dbReference type="EMBL" id="CZAW01000024">
    <property type="protein sequence ID" value="CUP65228.1"/>
    <property type="molecule type" value="Genomic_DNA"/>
</dbReference>
<evidence type="ECO:0000256" key="2">
    <source>
        <dbReference type="ARBA" id="ARBA00003015"/>
    </source>
</evidence>
<dbReference type="HAMAP" id="MF_01057">
    <property type="entry name" value="tRNA_methyltr_TrmB"/>
    <property type="match status" value="1"/>
</dbReference>
<feature type="binding site" evidence="9">
    <location>
        <position position="100"/>
    </location>
    <ligand>
        <name>S-adenosyl-L-methionine</name>
        <dbReference type="ChEBI" id="CHEBI:59789"/>
    </ligand>
</feature>
<dbReference type="RefSeq" id="WP_055060342.1">
    <property type="nucleotide sequence ID" value="NZ_CZAW01000024.1"/>
</dbReference>
<feature type="binding site" evidence="9">
    <location>
        <position position="122"/>
    </location>
    <ligand>
        <name>S-adenosyl-L-methionine</name>
        <dbReference type="ChEBI" id="CHEBI:59789"/>
    </ligand>
</feature>
<dbReference type="InterPro" id="IPR055361">
    <property type="entry name" value="tRNA_methyltr_TrmB_bact"/>
</dbReference>
<dbReference type="Pfam" id="PF02390">
    <property type="entry name" value="Methyltransf_4"/>
    <property type="match status" value="1"/>
</dbReference>
<evidence type="ECO:0000313" key="11">
    <source>
        <dbReference type="Proteomes" id="UP000095712"/>
    </source>
</evidence>
<dbReference type="Gene3D" id="3.40.50.150">
    <property type="entry name" value="Vaccinia Virus protein VP39"/>
    <property type="match status" value="1"/>
</dbReference>
<keyword evidence="4 9" id="KW-0808">Transferase</keyword>
<dbReference type="PANTHER" id="PTHR23417">
    <property type="entry name" value="3-DEOXY-D-MANNO-OCTULOSONIC-ACID TRANSFERASE/TRNA GUANINE-N 7 - -METHYLTRANSFERASE"/>
    <property type="match status" value="1"/>
</dbReference>
<comment type="function">
    <text evidence="2 9">Catalyzes the formation of N(7)-methylguanine at position 46 (m7G46) in tRNA.</text>
</comment>
<comment type="similarity">
    <text evidence="8 9">Belongs to the class I-like SAM-binding methyltransferase superfamily. TrmB family.</text>
</comment>
<gene>
    <name evidence="9 10" type="primary">trmB</name>
    <name evidence="10" type="ORF">ERS852523_02327</name>
</gene>
<evidence type="ECO:0000256" key="4">
    <source>
        <dbReference type="ARBA" id="ARBA00022679"/>
    </source>
</evidence>
<protein>
    <recommendedName>
        <fullName evidence="9">tRNA (guanine-N(7)-)-methyltransferase</fullName>
        <ecNumber evidence="9">2.1.1.33</ecNumber>
    </recommendedName>
    <alternativeName>
        <fullName evidence="9">tRNA (guanine(46)-N(7))-methyltransferase</fullName>
    </alternativeName>
    <alternativeName>
        <fullName evidence="9">tRNA(m7G46)-methyltransferase</fullName>
    </alternativeName>
</protein>
<dbReference type="PANTHER" id="PTHR23417:SF14">
    <property type="entry name" value="PENTACOTRIPEPTIDE-REPEAT REGION OF PRORP DOMAIN-CONTAINING PROTEIN"/>
    <property type="match status" value="1"/>
</dbReference>
<keyword evidence="3 9" id="KW-0489">Methyltransferase</keyword>
<accession>A0A174Q2U1</accession>
<proteinExistence type="inferred from homology"/>
<evidence type="ECO:0000256" key="3">
    <source>
        <dbReference type="ARBA" id="ARBA00022603"/>
    </source>
</evidence>
<dbReference type="GO" id="GO:0043527">
    <property type="term" value="C:tRNA methyltransferase complex"/>
    <property type="evidence" value="ECO:0007669"/>
    <property type="project" value="TreeGrafter"/>
</dbReference>
<dbReference type="OrthoDB" id="9802090at2"/>
<comment type="catalytic activity">
    <reaction evidence="1 9">
        <text>guanosine(46) in tRNA + S-adenosyl-L-methionine = N(7)-methylguanosine(46) in tRNA + S-adenosyl-L-homocysteine</text>
        <dbReference type="Rhea" id="RHEA:42708"/>
        <dbReference type="Rhea" id="RHEA-COMP:10188"/>
        <dbReference type="Rhea" id="RHEA-COMP:10189"/>
        <dbReference type="ChEBI" id="CHEBI:57856"/>
        <dbReference type="ChEBI" id="CHEBI:59789"/>
        <dbReference type="ChEBI" id="CHEBI:74269"/>
        <dbReference type="ChEBI" id="CHEBI:74480"/>
        <dbReference type="EC" id="2.1.1.33"/>
    </reaction>
</comment>
<dbReference type="NCBIfam" id="NF001080">
    <property type="entry name" value="PRK00121.2-2"/>
    <property type="match status" value="1"/>
</dbReference>
<feature type="binding site" evidence="9">
    <location>
        <begin position="197"/>
        <end position="200"/>
    </location>
    <ligand>
        <name>substrate</name>
    </ligand>
</feature>
<dbReference type="Proteomes" id="UP000095712">
    <property type="component" value="Unassembled WGS sequence"/>
</dbReference>
<evidence type="ECO:0000256" key="7">
    <source>
        <dbReference type="ARBA" id="ARBA00060552"/>
    </source>
</evidence>
<feature type="binding site" evidence="9">
    <location>
        <position position="158"/>
    </location>
    <ligand>
        <name>substrate</name>
    </ligand>
</feature>
<comment type="caution">
    <text evidence="9">Lacks conserved residue(s) required for the propagation of feature annotation.</text>
</comment>
<dbReference type="EC" id="2.1.1.33" evidence="9"/>
<keyword evidence="5 9" id="KW-0949">S-adenosyl-L-methionine</keyword>